<dbReference type="OrthoDB" id="68483at2759"/>
<dbReference type="InParanoid" id="W4KDP2"/>
<evidence type="ECO:0000313" key="8">
    <source>
        <dbReference type="Proteomes" id="UP000030671"/>
    </source>
</evidence>
<dbReference type="STRING" id="747525.W4KDP2"/>
<dbReference type="GeneID" id="20668923"/>
<proteinExistence type="predicted"/>
<dbReference type="PANTHER" id="PTHR43895:SF152">
    <property type="entry name" value="SERINE_THREONINE-PROTEIN KINASE TOS3"/>
    <property type="match status" value="1"/>
</dbReference>
<feature type="non-terminal residue" evidence="7">
    <location>
        <position position="1"/>
    </location>
</feature>
<keyword evidence="1" id="KW-0723">Serine/threonine-protein kinase</keyword>
<keyword evidence="4" id="KW-0418">Kinase</keyword>
<keyword evidence="3" id="KW-0547">Nucleotide-binding</keyword>
<keyword evidence="5" id="KW-0067">ATP-binding</keyword>
<evidence type="ECO:0000256" key="4">
    <source>
        <dbReference type="ARBA" id="ARBA00022777"/>
    </source>
</evidence>
<dbReference type="InterPro" id="IPR000719">
    <property type="entry name" value="Prot_kinase_dom"/>
</dbReference>
<organism evidence="7 8">
    <name type="scientific">Heterobasidion irregulare (strain TC 32-1)</name>
    <dbReference type="NCBI Taxonomy" id="747525"/>
    <lineage>
        <taxon>Eukaryota</taxon>
        <taxon>Fungi</taxon>
        <taxon>Dikarya</taxon>
        <taxon>Basidiomycota</taxon>
        <taxon>Agaricomycotina</taxon>
        <taxon>Agaricomycetes</taxon>
        <taxon>Russulales</taxon>
        <taxon>Bondarzewiaceae</taxon>
        <taxon>Heterobasidion</taxon>
        <taxon>Heterobasidion annosum species complex</taxon>
    </lineage>
</organism>
<dbReference type="InterPro" id="IPR011009">
    <property type="entry name" value="Kinase-like_dom_sf"/>
</dbReference>
<dbReference type="Gene3D" id="1.10.510.10">
    <property type="entry name" value="Transferase(Phosphotransferase) domain 1"/>
    <property type="match status" value="1"/>
</dbReference>
<dbReference type="GO" id="GO:0007165">
    <property type="term" value="P:signal transduction"/>
    <property type="evidence" value="ECO:0007669"/>
    <property type="project" value="TreeGrafter"/>
</dbReference>
<evidence type="ECO:0000256" key="2">
    <source>
        <dbReference type="ARBA" id="ARBA00022679"/>
    </source>
</evidence>
<evidence type="ECO:0000256" key="3">
    <source>
        <dbReference type="ARBA" id="ARBA00022741"/>
    </source>
</evidence>
<evidence type="ECO:0000259" key="6">
    <source>
        <dbReference type="PROSITE" id="PS50011"/>
    </source>
</evidence>
<dbReference type="eggNOG" id="KOG0585">
    <property type="taxonomic scope" value="Eukaryota"/>
</dbReference>
<feature type="non-terminal residue" evidence="7">
    <location>
        <position position="203"/>
    </location>
</feature>
<dbReference type="SUPFAM" id="SSF56112">
    <property type="entry name" value="Protein kinase-like (PK-like)"/>
    <property type="match status" value="1"/>
</dbReference>
<evidence type="ECO:0000256" key="1">
    <source>
        <dbReference type="ARBA" id="ARBA00022527"/>
    </source>
</evidence>
<protein>
    <recommendedName>
        <fullName evidence="6">Protein kinase domain-containing protein</fullName>
    </recommendedName>
</protein>
<dbReference type="PROSITE" id="PS50011">
    <property type="entry name" value="PROTEIN_KINASE_DOM"/>
    <property type="match status" value="1"/>
</dbReference>
<dbReference type="PANTHER" id="PTHR43895">
    <property type="entry name" value="CALCIUM/CALMODULIN-DEPENDENT PROTEIN KINASE KINASE-RELATED"/>
    <property type="match status" value="1"/>
</dbReference>
<dbReference type="SMART" id="SM00220">
    <property type="entry name" value="S_TKc"/>
    <property type="match status" value="1"/>
</dbReference>
<reference evidence="7 8" key="1">
    <citation type="journal article" date="2012" name="New Phytol.">
        <title>Insight into trade-off between wood decay and parasitism from the genome of a fungal forest pathogen.</title>
        <authorList>
            <person name="Olson A."/>
            <person name="Aerts A."/>
            <person name="Asiegbu F."/>
            <person name="Belbahri L."/>
            <person name="Bouzid O."/>
            <person name="Broberg A."/>
            <person name="Canback B."/>
            <person name="Coutinho P.M."/>
            <person name="Cullen D."/>
            <person name="Dalman K."/>
            <person name="Deflorio G."/>
            <person name="van Diepen L.T."/>
            <person name="Dunand C."/>
            <person name="Duplessis S."/>
            <person name="Durling M."/>
            <person name="Gonthier P."/>
            <person name="Grimwood J."/>
            <person name="Fossdal C.G."/>
            <person name="Hansson D."/>
            <person name="Henrissat B."/>
            <person name="Hietala A."/>
            <person name="Himmelstrand K."/>
            <person name="Hoffmeister D."/>
            <person name="Hogberg N."/>
            <person name="James T.Y."/>
            <person name="Karlsson M."/>
            <person name="Kohler A."/>
            <person name="Kues U."/>
            <person name="Lee Y.H."/>
            <person name="Lin Y.C."/>
            <person name="Lind M."/>
            <person name="Lindquist E."/>
            <person name="Lombard V."/>
            <person name="Lucas S."/>
            <person name="Lunden K."/>
            <person name="Morin E."/>
            <person name="Murat C."/>
            <person name="Park J."/>
            <person name="Raffaello T."/>
            <person name="Rouze P."/>
            <person name="Salamov A."/>
            <person name="Schmutz J."/>
            <person name="Solheim H."/>
            <person name="Stahlberg J."/>
            <person name="Velez H."/>
            <person name="de Vries R.P."/>
            <person name="Wiebenga A."/>
            <person name="Woodward S."/>
            <person name="Yakovlev I."/>
            <person name="Garbelotto M."/>
            <person name="Martin F."/>
            <person name="Grigoriev I.V."/>
            <person name="Stenlid J."/>
        </authorList>
    </citation>
    <scope>NUCLEOTIDE SEQUENCE [LARGE SCALE GENOMIC DNA]</scope>
    <source>
        <strain evidence="7 8">TC 32-1</strain>
    </source>
</reference>
<feature type="domain" description="Protein kinase" evidence="6">
    <location>
        <begin position="1"/>
        <end position="203"/>
    </location>
</feature>
<dbReference type="GO" id="GO:0004674">
    <property type="term" value="F:protein serine/threonine kinase activity"/>
    <property type="evidence" value="ECO:0007669"/>
    <property type="project" value="UniProtKB-KW"/>
</dbReference>
<name>W4KDP2_HETIT</name>
<keyword evidence="8" id="KW-1185">Reference proteome</keyword>
<dbReference type="Proteomes" id="UP000030671">
    <property type="component" value="Unassembled WGS sequence"/>
</dbReference>
<keyword evidence="2" id="KW-0808">Transferase</keyword>
<gene>
    <name evidence="7" type="ORF">HETIRDRAFT_242280</name>
</gene>
<accession>W4KDP2</accession>
<dbReference type="GO" id="GO:0005524">
    <property type="term" value="F:ATP binding"/>
    <property type="evidence" value="ECO:0007669"/>
    <property type="project" value="UniProtKB-KW"/>
</dbReference>
<dbReference type="KEGG" id="hir:HETIRDRAFT_242280"/>
<evidence type="ECO:0000313" key="7">
    <source>
        <dbReference type="EMBL" id="ETW83435.1"/>
    </source>
</evidence>
<evidence type="ECO:0000256" key="5">
    <source>
        <dbReference type="ARBA" id="ARBA00022840"/>
    </source>
</evidence>
<dbReference type="Pfam" id="PF00069">
    <property type="entry name" value="Pkinase"/>
    <property type="match status" value="1"/>
</dbReference>
<dbReference type="Gene3D" id="3.30.200.20">
    <property type="entry name" value="Phosphorylase Kinase, domain 1"/>
    <property type="match status" value="1"/>
</dbReference>
<dbReference type="AlphaFoldDB" id="W4KDP2"/>
<dbReference type="EMBL" id="KI925457">
    <property type="protein sequence ID" value="ETW83435.1"/>
    <property type="molecule type" value="Genomic_DNA"/>
</dbReference>
<dbReference type="RefSeq" id="XP_009545683.1">
    <property type="nucleotide sequence ID" value="XM_009547388.1"/>
</dbReference>
<dbReference type="HOGENOM" id="CLU_000288_63_0_1"/>
<sequence>IRKEIAVMKRCRHPHVVRLIEVIDDKLYKKIYMIMEYLGGGEIKWRDQDNNPILRVEQARRICRDVILGLEYLHKQDIIHRDIKPANLMWTSDRRSVKITDFGVAHLSGRDPEEILLFDKAELAKTAGTPAFLAPEVVWEFGNVPASSTPASPATPPENGSVPSITKSIDLWAFGVTLYSLLFGRTPFVAEGNHEFMLYHVIC</sequence>